<dbReference type="PROSITE" id="PS00765">
    <property type="entry name" value="P_GLUCOSE_ISOMERASE_1"/>
    <property type="match status" value="1"/>
</dbReference>
<dbReference type="UniPathway" id="UPA00138"/>
<evidence type="ECO:0000256" key="4">
    <source>
        <dbReference type="ARBA" id="ARBA00022490"/>
    </source>
</evidence>
<dbReference type="Gene3D" id="3.40.50.10490">
    <property type="entry name" value="Glucose-6-phosphate isomerase like protein, domain 1"/>
    <property type="match status" value="2"/>
</dbReference>
<comment type="function">
    <text evidence="8">Catalyzes the reversible isomerization of glucose-6-phosphate to fructose-6-phosphate.</text>
</comment>
<dbReference type="KEGG" id="amic:Ami3637_06190"/>
<evidence type="ECO:0000256" key="8">
    <source>
        <dbReference type="HAMAP-Rule" id="MF_00473"/>
    </source>
</evidence>
<keyword evidence="6 8" id="KW-0413">Isomerase</keyword>
<dbReference type="SUPFAM" id="SSF53697">
    <property type="entry name" value="SIS domain"/>
    <property type="match status" value="1"/>
</dbReference>
<dbReference type="EC" id="5.3.1.9" evidence="8"/>
<dbReference type="PROSITE" id="PS00174">
    <property type="entry name" value="P_GLUCOSE_ISOMERASE_2"/>
    <property type="match status" value="1"/>
</dbReference>
<comment type="caution">
    <text evidence="8">Lacks conserved residue(s) required for the propagation of feature annotation.</text>
</comment>
<evidence type="ECO:0000256" key="1">
    <source>
        <dbReference type="ARBA" id="ARBA00004926"/>
    </source>
</evidence>
<dbReference type="NCBIfam" id="NF010697">
    <property type="entry name" value="PRK14097.1"/>
    <property type="match status" value="1"/>
</dbReference>
<dbReference type="PRINTS" id="PR00662">
    <property type="entry name" value="G6PISOMERASE"/>
</dbReference>
<dbReference type="Proteomes" id="UP000463883">
    <property type="component" value="Chromosome"/>
</dbReference>
<dbReference type="InterPro" id="IPR046348">
    <property type="entry name" value="SIS_dom_sf"/>
</dbReference>
<dbReference type="InterPro" id="IPR035482">
    <property type="entry name" value="SIS_PGI_2"/>
</dbReference>
<dbReference type="GO" id="GO:0006094">
    <property type="term" value="P:gluconeogenesis"/>
    <property type="evidence" value="ECO:0007669"/>
    <property type="project" value="UniProtKB-UniRule"/>
</dbReference>
<name>A0A6P1MBM9_9FIRM</name>
<evidence type="ECO:0000313" key="10">
    <source>
        <dbReference type="EMBL" id="QHI72040.1"/>
    </source>
</evidence>
<evidence type="ECO:0000256" key="3">
    <source>
        <dbReference type="ARBA" id="ARBA00022432"/>
    </source>
</evidence>
<dbReference type="InterPro" id="IPR001672">
    <property type="entry name" value="G6P_Isomerase"/>
</dbReference>
<dbReference type="FunFam" id="3.40.50.10490:FF:000016">
    <property type="entry name" value="Glucose-6-phosphate isomerase"/>
    <property type="match status" value="1"/>
</dbReference>
<feature type="active site" description="Proton donor" evidence="8">
    <location>
        <position position="281"/>
    </location>
</feature>
<evidence type="ECO:0000256" key="5">
    <source>
        <dbReference type="ARBA" id="ARBA00023152"/>
    </source>
</evidence>
<protein>
    <recommendedName>
        <fullName evidence="8">Glucose-6-phosphate isomerase</fullName>
        <shortName evidence="8">GPI</shortName>
        <ecNumber evidence="8">5.3.1.9</ecNumber>
    </recommendedName>
    <alternativeName>
        <fullName evidence="8">Phosphoglucose isomerase</fullName>
        <shortName evidence="8">PGI</shortName>
    </alternativeName>
    <alternativeName>
        <fullName evidence="8">Phosphohexose isomerase</fullName>
        <shortName evidence="8">PHI</shortName>
    </alternativeName>
</protein>
<dbReference type="GO" id="GO:0005829">
    <property type="term" value="C:cytosol"/>
    <property type="evidence" value="ECO:0007669"/>
    <property type="project" value="TreeGrafter"/>
</dbReference>
<keyword evidence="11" id="KW-1185">Reference proteome</keyword>
<keyword evidence="5 8" id="KW-0324">Glycolysis</keyword>
<gene>
    <name evidence="8" type="primary">pgi</name>
    <name evidence="10" type="ORF">Ami3637_06190</name>
</gene>
<sequence length="421" mass="46432">MDLGIDVSKAGISMEEIKQCSKDIEKVMEKLWSGKEEMTGWVKLPLQIDQEQLGKILDAAIVIQDQCEELIVIGIGGSYLGTRAAVNALVGYDEIYDTGVPADRYPSVKFAGNTMSAVYLDKLLEDIRKKEVCLCIISKSGNTIEPSIAFAVLKEELIKKYGKEKASKRIYAITDANTGVLREEADREGYVSFNVPDDIGGRYSVLTPVGLLPMAAAGIDIRAMLAGAEAMAVSPAWDLDAVNYATARFALLQSGKELEIFEYYEPQLEFFAEWLKQLFGESEGKEGKGLYPDSLRFSSDLHSMGQFLQEGRQIFFETVLNIEKPSRDLIVPESAGDLVAGKSLSQINKAAMEGVISAHSAAGIPVIRIDIPELNAFNFGQMIYFFETTCAITSYLMGVNPFNQPGVEQYKEEMKKKLSQI</sequence>
<comment type="catalytic activity">
    <reaction evidence="7 8 9">
        <text>alpha-D-glucose 6-phosphate = beta-D-fructose 6-phosphate</text>
        <dbReference type="Rhea" id="RHEA:11816"/>
        <dbReference type="ChEBI" id="CHEBI:57634"/>
        <dbReference type="ChEBI" id="CHEBI:58225"/>
        <dbReference type="EC" id="5.3.1.9"/>
    </reaction>
</comment>
<evidence type="ECO:0000256" key="2">
    <source>
        <dbReference type="ARBA" id="ARBA00006604"/>
    </source>
</evidence>
<feature type="active site" evidence="8">
    <location>
        <position position="411"/>
    </location>
</feature>
<dbReference type="InterPro" id="IPR018189">
    <property type="entry name" value="Phosphoglucose_isomerase_CS"/>
</dbReference>
<comment type="similarity">
    <text evidence="2 8 9">Belongs to the GPI family.</text>
</comment>
<dbReference type="GO" id="GO:0004347">
    <property type="term" value="F:glucose-6-phosphate isomerase activity"/>
    <property type="evidence" value="ECO:0007669"/>
    <property type="project" value="UniProtKB-UniRule"/>
</dbReference>
<comment type="pathway">
    <text evidence="8">Carbohydrate biosynthesis; gluconeogenesis.</text>
</comment>
<evidence type="ECO:0000256" key="7">
    <source>
        <dbReference type="ARBA" id="ARBA00029321"/>
    </source>
</evidence>
<dbReference type="GO" id="GO:0051156">
    <property type="term" value="P:glucose 6-phosphate metabolic process"/>
    <property type="evidence" value="ECO:0007669"/>
    <property type="project" value="TreeGrafter"/>
</dbReference>
<dbReference type="AlphaFoldDB" id="A0A6P1MBM9"/>
<dbReference type="RefSeq" id="WP_162361810.1">
    <property type="nucleotide sequence ID" value="NZ_CP047591.1"/>
</dbReference>
<dbReference type="CDD" id="cd05015">
    <property type="entry name" value="SIS_PGI_1"/>
    <property type="match status" value="1"/>
</dbReference>
<reference evidence="10 11" key="1">
    <citation type="submission" date="2020-01" db="EMBL/GenBank/DDBJ databases">
        <title>Genomic analysis of Aminipila sp. CBA3637.</title>
        <authorList>
            <person name="Kim Y.B."/>
            <person name="Roh S.W."/>
        </authorList>
    </citation>
    <scope>NUCLEOTIDE SEQUENCE [LARGE SCALE GENOMIC DNA]</scope>
    <source>
        <strain evidence="10 11">CBA3637</strain>
    </source>
</reference>
<dbReference type="Pfam" id="PF00342">
    <property type="entry name" value="PGI"/>
    <property type="match status" value="1"/>
</dbReference>
<dbReference type="GO" id="GO:0006096">
    <property type="term" value="P:glycolytic process"/>
    <property type="evidence" value="ECO:0007669"/>
    <property type="project" value="UniProtKB-UniRule"/>
</dbReference>
<keyword evidence="3 8" id="KW-0312">Gluconeogenesis</keyword>
<dbReference type="PANTHER" id="PTHR11469">
    <property type="entry name" value="GLUCOSE-6-PHOSPHATE ISOMERASE"/>
    <property type="match status" value="1"/>
</dbReference>
<organism evidence="10 11">
    <name type="scientific">Aminipila terrae</name>
    <dbReference type="NCBI Taxonomy" id="2697030"/>
    <lineage>
        <taxon>Bacteria</taxon>
        <taxon>Bacillati</taxon>
        <taxon>Bacillota</taxon>
        <taxon>Clostridia</taxon>
        <taxon>Peptostreptococcales</taxon>
        <taxon>Anaerovoracaceae</taxon>
        <taxon>Aminipila</taxon>
    </lineage>
</organism>
<evidence type="ECO:0000256" key="6">
    <source>
        <dbReference type="ARBA" id="ARBA00023235"/>
    </source>
</evidence>
<dbReference type="PANTHER" id="PTHR11469:SF1">
    <property type="entry name" value="GLUCOSE-6-PHOSPHATE ISOMERASE"/>
    <property type="match status" value="1"/>
</dbReference>
<evidence type="ECO:0000256" key="9">
    <source>
        <dbReference type="RuleBase" id="RU000612"/>
    </source>
</evidence>
<dbReference type="PROSITE" id="PS51463">
    <property type="entry name" value="P_GLUCOSE_ISOMERASE_3"/>
    <property type="match status" value="1"/>
</dbReference>
<keyword evidence="4 8" id="KW-0963">Cytoplasm</keyword>
<comment type="pathway">
    <text evidence="1 8 9">Carbohydrate degradation; glycolysis; D-glyceraldehyde 3-phosphate and glycerone phosphate from D-glucose: step 2/4.</text>
</comment>
<dbReference type="UniPathway" id="UPA00109">
    <property type="reaction ID" value="UER00181"/>
</dbReference>
<comment type="subcellular location">
    <subcellularLocation>
        <location evidence="8">Cytoplasm</location>
    </subcellularLocation>
</comment>
<accession>A0A6P1MBM9</accession>
<dbReference type="CDD" id="cd05016">
    <property type="entry name" value="SIS_PGI_2"/>
    <property type="match status" value="1"/>
</dbReference>
<dbReference type="GO" id="GO:0097367">
    <property type="term" value="F:carbohydrate derivative binding"/>
    <property type="evidence" value="ECO:0007669"/>
    <property type="project" value="InterPro"/>
</dbReference>
<proteinExistence type="inferred from homology"/>
<dbReference type="HAMAP" id="MF_00473">
    <property type="entry name" value="G6P_isomerase"/>
    <property type="match status" value="1"/>
</dbReference>
<dbReference type="EMBL" id="CP047591">
    <property type="protein sequence ID" value="QHI72040.1"/>
    <property type="molecule type" value="Genomic_DNA"/>
</dbReference>
<dbReference type="InterPro" id="IPR035476">
    <property type="entry name" value="SIS_PGI_1"/>
</dbReference>
<evidence type="ECO:0000313" key="11">
    <source>
        <dbReference type="Proteomes" id="UP000463883"/>
    </source>
</evidence>
<dbReference type="GO" id="GO:0048029">
    <property type="term" value="F:monosaccharide binding"/>
    <property type="evidence" value="ECO:0007669"/>
    <property type="project" value="TreeGrafter"/>
</dbReference>